<dbReference type="AlphaFoldDB" id="A0A419PX51"/>
<reference evidence="1 2" key="1">
    <citation type="journal article" date="2018" name="Biotechnol. Adv.">
        <title>Improved genomic resources and new bioinformatic workflow for the carcinogenic parasite Clonorchis sinensis: Biotechnological implications.</title>
        <authorList>
            <person name="Wang D."/>
            <person name="Korhonen P.K."/>
            <person name="Gasser R.B."/>
            <person name="Young N.D."/>
        </authorList>
    </citation>
    <scope>NUCLEOTIDE SEQUENCE [LARGE SCALE GENOMIC DNA]</scope>
    <source>
        <strain evidence="1">Cs-k2</strain>
    </source>
</reference>
<comment type="caution">
    <text evidence="1">The sequence shown here is derived from an EMBL/GenBank/DDBJ whole genome shotgun (WGS) entry which is preliminary data.</text>
</comment>
<sequence>MNDALVVTSAATKLTLRMGEFFATVPLAQLKPVYLSPYQKDKFGNSWSSANPRNVTRPKAWTHAESEDLMVCINYYDFHDLDQQYAYDVQYLSNNNSHAVEVRVPVFTFKSRLDRFCVATLRLLRTTHAFIQDSKGIRYLSYRYFTESPIPT</sequence>
<keyword evidence="2" id="KW-1185">Reference proteome</keyword>
<protein>
    <submittedName>
        <fullName evidence="1">Uncharacterized protein</fullName>
    </submittedName>
</protein>
<accession>A0A419PX51</accession>
<organism evidence="1 2">
    <name type="scientific">Clonorchis sinensis</name>
    <name type="common">Chinese liver fluke</name>
    <dbReference type="NCBI Taxonomy" id="79923"/>
    <lineage>
        <taxon>Eukaryota</taxon>
        <taxon>Metazoa</taxon>
        <taxon>Spiralia</taxon>
        <taxon>Lophotrochozoa</taxon>
        <taxon>Platyhelminthes</taxon>
        <taxon>Trematoda</taxon>
        <taxon>Digenea</taxon>
        <taxon>Opisthorchiida</taxon>
        <taxon>Opisthorchiata</taxon>
        <taxon>Opisthorchiidae</taxon>
        <taxon>Clonorchis</taxon>
    </lineage>
</organism>
<dbReference type="Proteomes" id="UP000286415">
    <property type="component" value="Unassembled WGS sequence"/>
</dbReference>
<dbReference type="InParanoid" id="A0A419PX51"/>
<reference evidence="1 2" key="2">
    <citation type="journal article" date="2021" name="Genomics">
        <title>High-quality reference genome for Clonorchis sinensis.</title>
        <authorList>
            <person name="Young N.D."/>
            <person name="Stroehlein A.J."/>
            <person name="Kinkar L."/>
            <person name="Wang T."/>
            <person name="Sohn W.M."/>
            <person name="Chang B.C.H."/>
            <person name="Kaur P."/>
            <person name="Weisz D."/>
            <person name="Dudchenko O."/>
            <person name="Aiden E.L."/>
            <person name="Korhonen P.K."/>
            <person name="Gasser R.B."/>
        </authorList>
    </citation>
    <scope>NUCLEOTIDE SEQUENCE [LARGE SCALE GENOMIC DNA]</scope>
    <source>
        <strain evidence="1">Cs-k2</strain>
    </source>
</reference>
<dbReference type="EMBL" id="NIRI02000056">
    <property type="protein sequence ID" value="KAG5445645.1"/>
    <property type="molecule type" value="Genomic_DNA"/>
</dbReference>
<name>A0A419PX51_CLOSI</name>
<evidence type="ECO:0000313" key="2">
    <source>
        <dbReference type="Proteomes" id="UP000286415"/>
    </source>
</evidence>
<gene>
    <name evidence="1" type="ORF">CSKR_104822</name>
</gene>
<proteinExistence type="predicted"/>
<evidence type="ECO:0000313" key="1">
    <source>
        <dbReference type="EMBL" id="KAG5445645.1"/>
    </source>
</evidence>